<dbReference type="AlphaFoldDB" id="A0AAV2R0W7"/>
<evidence type="ECO:0000256" key="1">
    <source>
        <dbReference type="SAM" id="Phobius"/>
    </source>
</evidence>
<sequence>MLYHQNPMAISYMAATNNTAPAVVIILGHLLLKKQRYGRTSLSPMIPQLRSTYMAKIPHAESTISTLMTTDGDVTEMRTSAATWTTKVESLHSEITVGASSSGMSPRRLEQ</sequence>
<keyword evidence="3" id="KW-1185">Reference proteome</keyword>
<evidence type="ECO:0000313" key="3">
    <source>
        <dbReference type="Proteomes" id="UP001497623"/>
    </source>
</evidence>
<keyword evidence="1" id="KW-0812">Transmembrane</keyword>
<proteinExistence type="predicted"/>
<keyword evidence="1" id="KW-1133">Transmembrane helix</keyword>
<comment type="caution">
    <text evidence="2">The sequence shown here is derived from an EMBL/GenBank/DDBJ whole genome shotgun (WGS) entry which is preliminary data.</text>
</comment>
<protein>
    <submittedName>
        <fullName evidence="2">Uncharacterized protein</fullName>
    </submittedName>
</protein>
<accession>A0AAV2R0W7</accession>
<feature type="non-terminal residue" evidence="2">
    <location>
        <position position="111"/>
    </location>
</feature>
<keyword evidence="1" id="KW-0472">Membrane</keyword>
<evidence type="ECO:0000313" key="2">
    <source>
        <dbReference type="EMBL" id="CAL4107954.1"/>
    </source>
</evidence>
<gene>
    <name evidence="2" type="ORF">MNOR_LOCUS18683</name>
</gene>
<feature type="transmembrane region" description="Helical" evidence="1">
    <location>
        <begin position="12"/>
        <end position="32"/>
    </location>
</feature>
<reference evidence="2 3" key="1">
    <citation type="submission" date="2024-05" db="EMBL/GenBank/DDBJ databases">
        <authorList>
            <person name="Wallberg A."/>
        </authorList>
    </citation>
    <scope>NUCLEOTIDE SEQUENCE [LARGE SCALE GENOMIC DNA]</scope>
</reference>
<name>A0AAV2R0W7_MEGNR</name>
<organism evidence="2 3">
    <name type="scientific">Meganyctiphanes norvegica</name>
    <name type="common">Northern krill</name>
    <name type="synonym">Thysanopoda norvegica</name>
    <dbReference type="NCBI Taxonomy" id="48144"/>
    <lineage>
        <taxon>Eukaryota</taxon>
        <taxon>Metazoa</taxon>
        <taxon>Ecdysozoa</taxon>
        <taxon>Arthropoda</taxon>
        <taxon>Crustacea</taxon>
        <taxon>Multicrustacea</taxon>
        <taxon>Malacostraca</taxon>
        <taxon>Eumalacostraca</taxon>
        <taxon>Eucarida</taxon>
        <taxon>Euphausiacea</taxon>
        <taxon>Euphausiidae</taxon>
        <taxon>Meganyctiphanes</taxon>
    </lineage>
</organism>
<dbReference type="EMBL" id="CAXKWB010013485">
    <property type="protein sequence ID" value="CAL4107954.1"/>
    <property type="molecule type" value="Genomic_DNA"/>
</dbReference>
<dbReference type="Proteomes" id="UP001497623">
    <property type="component" value="Unassembled WGS sequence"/>
</dbReference>